<organism evidence="1 2">
    <name type="scientific">Plantactinospora alkalitolerans</name>
    <dbReference type="NCBI Taxonomy" id="2789879"/>
    <lineage>
        <taxon>Bacteria</taxon>
        <taxon>Bacillati</taxon>
        <taxon>Actinomycetota</taxon>
        <taxon>Actinomycetes</taxon>
        <taxon>Micromonosporales</taxon>
        <taxon>Micromonosporaceae</taxon>
        <taxon>Plantactinospora</taxon>
    </lineage>
</organism>
<evidence type="ECO:0000313" key="2">
    <source>
        <dbReference type="Proteomes" id="UP000638560"/>
    </source>
</evidence>
<dbReference type="RefSeq" id="WP_196206654.1">
    <property type="nucleotide sequence ID" value="NZ_JADPUN010000422.1"/>
</dbReference>
<gene>
    <name evidence="1" type="ORF">I0C86_40665</name>
</gene>
<name>A0ABS0HA46_9ACTN</name>
<protein>
    <submittedName>
        <fullName evidence="1">Uncharacterized protein</fullName>
    </submittedName>
</protein>
<reference evidence="1 2" key="1">
    <citation type="submission" date="2020-11" db="EMBL/GenBank/DDBJ databases">
        <title>A novel isolate from a Black sea contaminated sediment with potential to produce alkanes: Plantactinospora alkalitolerans sp. nov.</title>
        <authorList>
            <person name="Carro L."/>
            <person name="Veyisoglu A."/>
            <person name="Guven K."/>
            <person name="Schumann P."/>
            <person name="Klenk H.-P."/>
            <person name="Sahin N."/>
        </authorList>
    </citation>
    <scope>NUCLEOTIDE SEQUENCE [LARGE SCALE GENOMIC DNA]</scope>
    <source>
        <strain evidence="1 2">S1510</strain>
    </source>
</reference>
<keyword evidence="2" id="KW-1185">Reference proteome</keyword>
<evidence type="ECO:0000313" key="1">
    <source>
        <dbReference type="EMBL" id="MBF9135194.1"/>
    </source>
</evidence>
<dbReference type="EMBL" id="JADPUN010000422">
    <property type="protein sequence ID" value="MBF9135194.1"/>
    <property type="molecule type" value="Genomic_DNA"/>
</dbReference>
<proteinExistence type="predicted"/>
<dbReference type="Proteomes" id="UP000638560">
    <property type="component" value="Unassembled WGS sequence"/>
</dbReference>
<accession>A0ABS0HA46</accession>
<sequence length="86" mass="9466">MGQDLIATHFGDVVVTHGADDCLPPCTIHSPSNHPMIGWPQNWRGDRKSMERVCEHGVGHPDPDDLQVRVRRGARVHTCDGCCVAL</sequence>
<comment type="caution">
    <text evidence="1">The sequence shown here is derived from an EMBL/GenBank/DDBJ whole genome shotgun (WGS) entry which is preliminary data.</text>
</comment>